<dbReference type="OrthoDB" id="286301at2759"/>
<dbReference type="AlphaFoldDB" id="A0A9W5T8Y5"/>
<reference evidence="2" key="1">
    <citation type="submission" date="2019-12" db="EMBL/GenBank/DDBJ databases">
        <title>Genome sequence of Babesia ovis.</title>
        <authorList>
            <person name="Yamagishi J."/>
            <person name="Sevinc F."/>
            <person name="Xuan X."/>
        </authorList>
    </citation>
    <scope>NUCLEOTIDE SEQUENCE</scope>
    <source>
        <strain evidence="2">Selcuk</strain>
    </source>
</reference>
<comment type="caution">
    <text evidence="2">The sequence shown here is derived from an EMBL/GenBank/DDBJ whole genome shotgun (WGS) entry which is preliminary data.</text>
</comment>
<protein>
    <submittedName>
        <fullName evidence="2">Heme detoxification protein</fullName>
    </submittedName>
</protein>
<organism evidence="2 3">
    <name type="scientific">Babesia ovis</name>
    <dbReference type="NCBI Taxonomy" id="5869"/>
    <lineage>
        <taxon>Eukaryota</taxon>
        <taxon>Sar</taxon>
        <taxon>Alveolata</taxon>
        <taxon>Apicomplexa</taxon>
        <taxon>Aconoidasida</taxon>
        <taxon>Piroplasmida</taxon>
        <taxon>Babesiidae</taxon>
        <taxon>Babesia</taxon>
    </lineage>
</organism>
<gene>
    <name evidence="2" type="ORF">BaOVIS_009640</name>
</gene>
<name>A0A9W5T8Y5_BABOV</name>
<accession>A0A9W5T8Y5</accession>
<keyword evidence="3" id="KW-1185">Reference proteome</keyword>
<evidence type="ECO:0000259" key="1">
    <source>
        <dbReference type="PROSITE" id="PS50213"/>
    </source>
</evidence>
<dbReference type="InterPro" id="IPR000782">
    <property type="entry name" value="FAS1_domain"/>
</dbReference>
<dbReference type="Gene3D" id="2.30.180.10">
    <property type="entry name" value="FAS1 domain"/>
    <property type="match status" value="1"/>
</dbReference>
<sequence>MYGRRPLHWGPRPINAGRLRHVSKDPEVINRKVYWCFEHRYTRRTVVNLCQSNKFTRLFGSLFNPETSYGYALAHELSLPGPFTGFIPISDCMTKLMQELSDAPAERVSEFVRSHFTRDLWLHRDITGSRMQPWLTFDTDRSAPTSLSAISGCELTVENGGDLRIKTDYTMINNARILRWNMRCHNGVIHLVDRPLVTLEQ</sequence>
<dbReference type="SUPFAM" id="SSF82153">
    <property type="entry name" value="FAS1 domain"/>
    <property type="match status" value="1"/>
</dbReference>
<dbReference type="PROSITE" id="PS50213">
    <property type="entry name" value="FAS1"/>
    <property type="match status" value="1"/>
</dbReference>
<proteinExistence type="predicted"/>
<dbReference type="Proteomes" id="UP001057455">
    <property type="component" value="Unassembled WGS sequence"/>
</dbReference>
<dbReference type="EMBL" id="BLIY01000006">
    <property type="protein sequence ID" value="GFE53560.1"/>
    <property type="molecule type" value="Genomic_DNA"/>
</dbReference>
<dbReference type="SMART" id="SM00554">
    <property type="entry name" value="FAS1"/>
    <property type="match status" value="1"/>
</dbReference>
<dbReference type="Pfam" id="PF02469">
    <property type="entry name" value="Fasciclin"/>
    <property type="match status" value="1"/>
</dbReference>
<feature type="domain" description="FAS1" evidence="1">
    <location>
        <begin position="43"/>
        <end position="196"/>
    </location>
</feature>
<evidence type="ECO:0000313" key="2">
    <source>
        <dbReference type="EMBL" id="GFE53560.1"/>
    </source>
</evidence>
<dbReference type="InterPro" id="IPR036378">
    <property type="entry name" value="FAS1_dom_sf"/>
</dbReference>
<evidence type="ECO:0000313" key="3">
    <source>
        <dbReference type="Proteomes" id="UP001057455"/>
    </source>
</evidence>